<reference evidence="7 8" key="1">
    <citation type="submission" date="2014-09" db="EMBL/GenBank/DDBJ databases">
        <title>Vibrio maritimus JCM 19235. (C45) whole genome shotgun sequence.</title>
        <authorList>
            <person name="Sawabe T."/>
            <person name="Meirelles P."/>
            <person name="Nakanishi M."/>
            <person name="Sayaka M."/>
            <person name="Hattori M."/>
            <person name="Ohkuma M."/>
        </authorList>
    </citation>
    <scope>NUCLEOTIDE SEQUENCE [LARGE SCALE GENOMIC DNA]</scope>
    <source>
        <strain evidence="8">JCM19235</strain>
    </source>
</reference>
<dbReference type="InterPro" id="IPR050833">
    <property type="entry name" value="Poly_Biosynth_Transport"/>
</dbReference>
<evidence type="ECO:0000256" key="1">
    <source>
        <dbReference type="ARBA" id="ARBA00004651"/>
    </source>
</evidence>
<dbReference type="STRING" id="990268.JCM19235_2790"/>
<feature type="transmembrane region" description="Helical" evidence="6">
    <location>
        <begin position="248"/>
        <end position="267"/>
    </location>
</feature>
<evidence type="ECO:0000256" key="3">
    <source>
        <dbReference type="ARBA" id="ARBA00022692"/>
    </source>
</evidence>
<gene>
    <name evidence="7" type="ORF">JCM19235_2790</name>
</gene>
<keyword evidence="4 6" id="KW-1133">Transmembrane helix</keyword>
<keyword evidence="3 6" id="KW-0812">Transmembrane</keyword>
<evidence type="ECO:0000256" key="4">
    <source>
        <dbReference type="ARBA" id="ARBA00022989"/>
    </source>
</evidence>
<comment type="subcellular location">
    <subcellularLocation>
        <location evidence="1">Cell membrane</location>
        <topology evidence="1">Multi-pass membrane protein</topology>
    </subcellularLocation>
</comment>
<sequence>MLLKLSSFDPLDCVLLANAISVLVIILASSVTLPKIYFTGLKLDYILFGKLTSYSLPLFISSLMMWVLYSSDQYILKLFSNYDELGYYAAAYKLSAPLLLMQVIISTFWVPLSFKWAEAKAPKHYYERVINFTSISLFVVFLLLMAASELIIKILGDEYSSAIDIFIYLLAYPIFYVLSEVATVGISIARKTKYLVFITAICAAINITMNLHLVPQFGAKGAAVSTAVTFLVYFYMRLFFAKRAWVSLDSRSSLLMSIGVMIMLYTSEFANELVLPISIISMVISVCLYSYMERSFVLSSFLQLKKNFLIVEMILLVDY</sequence>
<protein>
    <submittedName>
        <fullName evidence="7">Lipopolysaccharide biosynthesis protein</fullName>
    </submittedName>
</protein>
<evidence type="ECO:0000313" key="8">
    <source>
        <dbReference type="Proteomes" id="UP000029228"/>
    </source>
</evidence>
<organism evidence="7 8">
    <name type="scientific">Vibrio maritimus</name>
    <dbReference type="NCBI Taxonomy" id="990268"/>
    <lineage>
        <taxon>Bacteria</taxon>
        <taxon>Pseudomonadati</taxon>
        <taxon>Pseudomonadota</taxon>
        <taxon>Gammaproteobacteria</taxon>
        <taxon>Vibrionales</taxon>
        <taxon>Vibrionaceae</taxon>
        <taxon>Vibrio</taxon>
    </lineage>
</organism>
<evidence type="ECO:0000256" key="2">
    <source>
        <dbReference type="ARBA" id="ARBA00022475"/>
    </source>
</evidence>
<feature type="transmembrane region" description="Helical" evidence="6">
    <location>
        <begin position="217"/>
        <end position="236"/>
    </location>
</feature>
<accession>A0A090S3H1</accession>
<dbReference type="EMBL" id="BBMR01000011">
    <property type="protein sequence ID" value="GAL22096.1"/>
    <property type="molecule type" value="Genomic_DNA"/>
</dbReference>
<dbReference type="PANTHER" id="PTHR30250:SF11">
    <property type="entry name" value="O-ANTIGEN TRANSPORTER-RELATED"/>
    <property type="match status" value="1"/>
</dbReference>
<evidence type="ECO:0000256" key="6">
    <source>
        <dbReference type="SAM" id="Phobius"/>
    </source>
</evidence>
<feature type="transmembrane region" description="Helical" evidence="6">
    <location>
        <begin position="162"/>
        <end position="182"/>
    </location>
</feature>
<evidence type="ECO:0000313" key="7">
    <source>
        <dbReference type="EMBL" id="GAL22096.1"/>
    </source>
</evidence>
<feature type="transmembrane region" description="Helical" evidence="6">
    <location>
        <begin position="89"/>
        <end position="114"/>
    </location>
</feature>
<feature type="transmembrane region" description="Helical" evidence="6">
    <location>
        <begin position="273"/>
        <end position="292"/>
    </location>
</feature>
<keyword evidence="5 6" id="KW-0472">Membrane</keyword>
<dbReference type="AlphaFoldDB" id="A0A090S3H1"/>
<proteinExistence type="predicted"/>
<name>A0A090S3H1_9VIBR</name>
<feature type="transmembrane region" description="Helical" evidence="6">
    <location>
        <begin position="15"/>
        <end position="33"/>
    </location>
</feature>
<comment type="caution">
    <text evidence="7">The sequence shown here is derived from an EMBL/GenBank/DDBJ whole genome shotgun (WGS) entry which is preliminary data.</text>
</comment>
<keyword evidence="2" id="KW-1003">Cell membrane</keyword>
<evidence type="ECO:0000256" key="5">
    <source>
        <dbReference type="ARBA" id="ARBA00023136"/>
    </source>
</evidence>
<feature type="transmembrane region" description="Helical" evidence="6">
    <location>
        <begin position="194"/>
        <end position="211"/>
    </location>
</feature>
<feature type="transmembrane region" description="Helical" evidence="6">
    <location>
        <begin position="45"/>
        <end position="69"/>
    </location>
</feature>
<feature type="transmembrane region" description="Helical" evidence="6">
    <location>
        <begin position="135"/>
        <end position="156"/>
    </location>
</feature>
<dbReference type="Proteomes" id="UP000029228">
    <property type="component" value="Unassembled WGS sequence"/>
</dbReference>
<dbReference type="PANTHER" id="PTHR30250">
    <property type="entry name" value="PST FAMILY PREDICTED COLANIC ACID TRANSPORTER"/>
    <property type="match status" value="1"/>
</dbReference>
<dbReference type="GO" id="GO:0005886">
    <property type="term" value="C:plasma membrane"/>
    <property type="evidence" value="ECO:0007669"/>
    <property type="project" value="UniProtKB-SubCell"/>
</dbReference>
<dbReference type="OrthoDB" id="103403at2"/>
<dbReference type="Pfam" id="PF13440">
    <property type="entry name" value="Polysacc_synt_3"/>
    <property type="match status" value="1"/>
</dbReference>
<keyword evidence="8" id="KW-1185">Reference proteome</keyword>